<keyword evidence="7" id="KW-1185">Reference proteome</keyword>
<dbReference type="EMBL" id="JBBWWQ010000016">
    <property type="protein sequence ID" value="KAK8926363.1"/>
    <property type="molecule type" value="Genomic_DNA"/>
</dbReference>
<keyword evidence="2" id="KW-0964">Secreted</keyword>
<evidence type="ECO:0000259" key="5">
    <source>
        <dbReference type="PROSITE" id="PS50843"/>
    </source>
</evidence>
<comment type="caution">
    <text evidence="6">The sequence shown here is derived from an EMBL/GenBank/DDBJ whole genome shotgun (WGS) entry which is preliminary data.</text>
</comment>
<dbReference type="InterPro" id="IPR007117">
    <property type="entry name" value="Expansin_CBD"/>
</dbReference>
<reference evidence="6 7" key="1">
    <citation type="journal article" date="2022" name="Nat. Plants">
        <title>Genomes of leafy and leafless Platanthera orchids illuminate the evolution of mycoheterotrophy.</title>
        <authorList>
            <person name="Li M.H."/>
            <person name="Liu K.W."/>
            <person name="Li Z."/>
            <person name="Lu H.C."/>
            <person name="Ye Q.L."/>
            <person name="Zhang D."/>
            <person name="Wang J.Y."/>
            <person name="Li Y.F."/>
            <person name="Zhong Z.M."/>
            <person name="Liu X."/>
            <person name="Yu X."/>
            <person name="Liu D.K."/>
            <person name="Tu X.D."/>
            <person name="Liu B."/>
            <person name="Hao Y."/>
            <person name="Liao X.Y."/>
            <person name="Jiang Y.T."/>
            <person name="Sun W.H."/>
            <person name="Chen J."/>
            <person name="Chen Y.Q."/>
            <person name="Ai Y."/>
            <person name="Zhai J.W."/>
            <person name="Wu S.S."/>
            <person name="Zhou Z."/>
            <person name="Hsiao Y.Y."/>
            <person name="Wu W.L."/>
            <person name="Chen Y.Y."/>
            <person name="Lin Y.F."/>
            <person name="Hsu J.L."/>
            <person name="Li C.Y."/>
            <person name="Wang Z.W."/>
            <person name="Zhao X."/>
            <person name="Zhong W.Y."/>
            <person name="Ma X.K."/>
            <person name="Ma L."/>
            <person name="Huang J."/>
            <person name="Chen G.Z."/>
            <person name="Huang M.Z."/>
            <person name="Huang L."/>
            <person name="Peng D.H."/>
            <person name="Luo Y.B."/>
            <person name="Zou S.Q."/>
            <person name="Chen S.P."/>
            <person name="Lan S."/>
            <person name="Tsai W.C."/>
            <person name="Van de Peer Y."/>
            <person name="Liu Z.J."/>
        </authorList>
    </citation>
    <scope>NUCLEOTIDE SEQUENCE [LARGE SCALE GENOMIC DNA]</scope>
    <source>
        <strain evidence="6">Lor287</strain>
    </source>
</reference>
<dbReference type="GO" id="GO:0005576">
    <property type="term" value="C:extracellular region"/>
    <property type="evidence" value="ECO:0007669"/>
    <property type="project" value="UniProtKB-SubCell"/>
</dbReference>
<keyword evidence="3" id="KW-0732">Signal</keyword>
<dbReference type="PANTHER" id="PTHR31692">
    <property type="entry name" value="EXPANSIN-B3"/>
    <property type="match status" value="1"/>
</dbReference>
<evidence type="ECO:0000256" key="3">
    <source>
        <dbReference type="SAM" id="SignalP"/>
    </source>
</evidence>
<dbReference type="InterPro" id="IPR007112">
    <property type="entry name" value="Expansin/allergen_DPBB_dom"/>
</dbReference>
<dbReference type="AlphaFoldDB" id="A0AAP0B432"/>
<gene>
    <name evidence="6" type="primary">EXLB1</name>
    <name evidence="6" type="ORF">KSP39_PZI018916</name>
</gene>
<feature type="signal peptide" evidence="3">
    <location>
        <begin position="1"/>
        <end position="24"/>
    </location>
</feature>
<dbReference type="Gene3D" id="2.60.40.760">
    <property type="entry name" value="Expansin, cellulose-binding-like domain"/>
    <property type="match status" value="1"/>
</dbReference>
<dbReference type="InterPro" id="IPR036908">
    <property type="entry name" value="RlpA-like_sf"/>
</dbReference>
<dbReference type="InterPro" id="IPR009009">
    <property type="entry name" value="RlpA-like_DPBB"/>
</dbReference>
<evidence type="ECO:0000256" key="2">
    <source>
        <dbReference type="ARBA" id="ARBA00022525"/>
    </source>
</evidence>
<name>A0AAP0B432_9ASPA</name>
<dbReference type="SUPFAM" id="SSF49590">
    <property type="entry name" value="PHL pollen allergen"/>
    <property type="match status" value="1"/>
</dbReference>
<dbReference type="InterPro" id="IPR036749">
    <property type="entry name" value="Expansin_CBD_sf"/>
</dbReference>
<feature type="domain" description="Expansin-like EG45" evidence="4">
    <location>
        <begin position="47"/>
        <end position="151"/>
    </location>
</feature>
<accession>A0AAP0B432</accession>
<evidence type="ECO:0000313" key="6">
    <source>
        <dbReference type="EMBL" id="KAK8926363.1"/>
    </source>
</evidence>
<feature type="domain" description="Expansin-like CBD" evidence="5">
    <location>
        <begin position="165"/>
        <end position="254"/>
    </location>
</feature>
<dbReference type="Proteomes" id="UP001418222">
    <property type="component" value="Unassembled WGS sequence"/>
</dbReference>
<dbReference type="PROSITE" id="PS50843">
    <property type="entry name" value="EXPANSIN_CBD"/>
    <property type="match status" value="1"/>
</dbReference>
<organism evidence="6 7">
    <name type="scientific">Platanthera zijinensis</name>
    <dbReference type="NCBI Taxonomy" id="2320716"/>
    <lineage>
        <taxon>Eukaryota</taxon>
        <taxon>Viridiplantae</taxon>
        <taxon>Streptophyta</taxon>
        <taxon>Embryophyta</taxon>
        <taxon>Tracheophyta</taxon>
        <taxon>Spermatophyta</taxon>
        <taxon>Magnoliopsida</taxon>
        <taxon>Liliopsida</taxon>
        <taxon>Asparagales</taxon>
        <taxon>Orchidaceae</taxon>
        <taxon>Orchidoideae</taxon>
        <taxon>Orchideae</taxon>
        <taxon>Orchidinae</taxon>
        <taxon>Platanthera</taxon>
    </lineage>
</organism>
<protein>
    <submittedName>
        <fullName evidence="6">Expansin-like B1</fullName>
    </submittedName>
</protein>
<evidence type="ECO:0000256" key="1">
    <source>
        <dbReference type="ARBA" id="ARBA00004613"/>
    </source>
</evidence>
<dbReference type="SUPFAM" id="SSF50685">
    <property type="entry name" value="Barwin-like endoglucanases"/>
    <property type="match status" value="1"/>
</dbReference>
<evidence type="ECO:0000313" key="7">
    <source>
        <dbReference type="Proteomes" id="UP001418222"/>
    </source>
</evidence>
<dbReference type="Gene3D" id="2.40.40.10">
    <property type="entry name" value="RlpA-like domain"/>
    <property type="match status" value="1"/>
</dbReference>
<comment type="subcellular location">
    <subcellularLocation>
        <location evidence="1">Secreted</location>
    </subcellularLocation>
</comment>
<sequence length="259" mass="27561">MSPLLKAVFLLLITLLQSLSLAAAATNLFIKSKAAYYPNSSQNGTSDGACGYRSFGANLNGGDVSAASALYRNGVGCGACYQVRCTRSDLCSDNGVRIVLTDSGASDGTDFILSQHAFAEMGQTADSGKSLLDLGWVNIEYRRVSCSYPNKNIQIKIDESSNFPNYLAFVIEFQQGDKDITSVQLCETVSSTCKLLDRSHGAVWAVVSPPTGSLSVRMLLNGGDADDDNSEEESWLVPANNIPANWSPGASIDSGIQMN</sequence>
<dbReference type="PROSITE" id="PS50842">
    <property type="entry name" value="EXPANSIN_EG45"/>
    <property type="match status" value="1"/>
</dbReference>
<dbReference type="PANTHER" id="PTHR31692:SF92">
    <property type="entry name" value="EXPANSIN-LIKE B1"/>
    <property type="match status" value="1"/>
</dbReference>
<dbReference type="CDD" id="cd22277">
    <property type="entry name" value="DPBB_EXLB_N"/>
    <property type="match status" value="1"/>
</dbReference>
<evidence type="ECO:0000259" key="4">
    <source>
        <dbReference type="PROSITE" id="PS50842"/>
    </source>
</evidence>
<dbReference type="Pfam" id="PF03330">
    <property type="entry name" value="DPBB_1"/>
    <property type="match status" value="1"/>
</dbReference>
<feature type="chain" id="PRO_5042877965" evidence="3">
    <location>
        <begin position="25"/>
        <end position="259"/>
    </location>
</feature>
<proteinExistence type="predicted"/>
<dbReference type="Pfam" id="PF01357">
    <property type="entry name" value="Expansin_C"/>
    <property type="match status" value="1"/>
</dbReference>